<feature type="compositionally biased region" description="Low complexity" evidence="1">
    <location>
        <begin position="71"/>
        <end position="89"/>
    </location>
</feature>
<sequence>MSIQRKVLRKTPNTEKALEILLGQPSKSSLQPAFKLSSVLSSPPQSHNDKPKPKKDLAIPDRTQKFIPTNPNTLPKSSLLTSKDTTTSNAPEYDEEFGRRLKANPYANMLASPIRMDKLRWTAFPRDLLIPFGFEEGSEQENISSSSSSEQENFNETLADTLDPSKEDTSNRIMLQPRVGKEYLTKAGSTAYIPCHQSSVDQLVLQWRGFFPVVLTTSVKSAHSQFQSSVLRASQQQHQEQTKKSKKSSQPPAVFPQDLASGLIPTLFVDDIIRILQKKVLKHHLVRLQIKPLPQETPYFFRLSWEELNEPTTTTTNDTTLPEFCTQVFNIPEIMKTQQEHSETLYKILSESVPKFKEQKYIDIPSHIGIDIHKFLIKYIQYFSEL</sequence>
<dbReference type="AlphaFoldDB" id="A0A5E8B2Z6"/>
<evidence type="ECO:0000256" key="1">
    <source>
        <dbReference type="SAM" id="MobiDB-lite"/>
    </source>
</evidence>
<feature type="compositionally biased region" description="Low complexity" evidence="1">
    <location>
        <begin position="140"/>
        <end position="156"/>
    </location>
</feature>
<dbReference type="RefSeq" id="XP_031851529.1">
    <property type="nucleotide sequence ID" value="XM_031995638.1"/>
</dbReference>
<feature type="region of interest" description="Disordered" evidence="1">
    <location>
        <begin position="139"/>
        <end position="168"/>
    </location>
</feature>
<dbReference type="Proteomes" id="UP000398389">
    <property type="component" value="Unassembled WGS sequence"/>
</dbReference>
<gene>
    <name evidence="2" type="ORF">SAPINGB_P000915</name>
</gene>
<dbReference type="EMBL" id="CABVLU010000001">
    <property type="protein sequence ID" value="VVT45836.1"/>
    <property type="molecule type" value="Genomic_DNA"/>
</dbReference>
<feature type="region of interest" description="Disordered" evidence="1">
    <location>
        <begin position="230"/>
        <end position="253"/>
    </location>
</feature>
<reference evidence="2 3" key="1">
    <citation type="submission" date="2019-09" db="EMBL/GenBank/DDBJ databases">
        <authorList>
            <person name="Brejova B."/>
        </authorList>
    </citation>
    <scope>NUCLEOTIDE SEQUENCE [LARGE SCALE GENOMIC DNA]</scope>
</reference>
<name>A0A5E8B2Z6_9ASCO</name>
<feature type="compositionally biased region" description="Basic and acidic residues" evidence="1">
    <location>
        <begin position="47"/>
        <end position="64"/>
    </location>
</feature>
<evidence type="ECO:0000313" key="2">
    <source>
        <dbReference type="EMBL" id="VVT45836.1"/>
    </source>
</evidence>
<proteinExistence type="predicted"/>
<organism evidence="2 3">
    <name type="scientific">Magnusiomyces paraingens</name>
    <dbReference type="NCBI Taxonomy" id="2606893"/>
    <lineage>
        <taxon>Eukaryota</taxon>
        <taxon>Fungi</taxon>
        <taxon>Dikarya</taxon>
        <taxon>Ascomycota</taxon>
        <taxon>Saccharomycotina</taxon>
        <taxon>Dipodascomycetes</taxon>
        <taxon>Dipodascales</taxon>
        <taxon>Dipodascaceae</taxon>
        <taxon>Magnusiomyces</taxon>
    </lineage>
</organism>
<dbReference type="GeneID" id="43579738"/>
<protein>
    <submittedName>
        <fullName evidence="2">Uncharacterized protein</fullName>
    </submittedName>
</protein>
<evidence type="ECO:0000313" key="3">
    <source>
        <dbReference type="Proteomes" id="UP000398389"/>
    </source>
</evidence>
<keyword evidence="3" id="KW-1185">Reference proteome</keyword>
<feature type="region of interest" description="Disordered" evidence="1">
    <location>
        <begin position="22"/>
        <end position="96"/>
    </location>
</feature>
<accession>A0A5E8B2Z6</accession>